<protein>
    <submittedName>
        <fullName evidence="1">Uncharacterized protein</fullName>
    </submittedName>
</protein>
<keyword evidence="2" id="KW-1185">Reference proteome</keyword>
<accession>A0A1H1ACB1</accession>
<sequence>MNAGTSGTVQLDLFGEVEAEEQAQLAQAALAAERAAAFEQLVSTAVVTAAEAEAAGIYNVKTETTTVWICPACEGWEANDYLLSQNHGIGPHYLTRDEDGEWHDGRFGRTWCIALDLTANHATYGEGWLHPRQHAMIARLRPEIRALYDDAVASRPRRGPGA</sequence>
<proteinExistence type="predicted"/>
<reference evidence="2" key="1">
    <citation type="submission" date="2016-10" db="EMBL/GenBank/DDBJ databases">
        <authorList>
            <person name="Varghese N."/>
            <person name="Submissions S."/>
        </authorList>
    </citation>
    <scope>NUCLEOTIDE SEQUENCE [LARGE SCALE GENOMIC DNA]</scope>
    <source>
        <strain evidence="2">DSM 44142</strain>
    </source>
</reference>
<dbReference type="STRING" id="47312.SAMN04489765_0159"/>
<dbReference type="EMBL" id="FNLF01000002">
    <property type="protein sequence ID" value="SDQ37378.1"/>
    <property type="molecule type" value="Genomic_DNA"/>
</dbReference>
<organism evidence="1 2">
    <name type="scientific">Tsukamurella pulmonis</name>
    <dbReference type="NCBI Taxonomy" id="47312"/>
    <lineage>
        <taxon>Bacteria</taxon>
        <taxon>Bacillati</taxon>
        <taxon>Actinomycetota</taxon>
        <taxon>Actinomycetes</taxon>
        <taxon>Mycobacteriales</taxon>
        <taxon>Tsukamurellaceae</taxon>
        <taxon>Tsukamurella</taxon>
    </lineage>
</organism>
<evidence type="ECO:0000313" key="2">
    <source>
        <dbReference type="Proteomes" id="UP000183053"/>
    </source>
</evidence>
<dbReference type="Proteomes" id="UP000183053">
    <property type="component" value="Unassembled WGS sequence"/>
</dbReference>
<dbReference type="OrthoDB" id="4775456at2"/>
<dbReference type="AlphaFoldDB" id="A0A1H1ACB1"/>
<gene>
    <name evidence="1" type="ORF">SAMN04489765_0159</name>
</gene>
<evidence type="ECO:0000313" key="1">
    <source>
        <dbReference type="EMBL" id="SDQ37378.1"/>
    </source>
</evidence>
<name>A0A1H1ACB1_9ACTN</name>
<dbReference type="RefSeq" id="WP_068563772.1">
    <property type="nucleotide sequence ID" value="NZ_FNLF01000002.1"/>
</dbReference>